<protein>
    <recommendedName>
        <fullName evidence="3">Pentapeptide repeat-containing protein</fullName>
    </recommendedName>
</protein>
<dbReference type="SUPFAM" id="SSF141571">
    <property type="entry name" value="Pentapeptide repeat-like"/>
    <property type="match status" value="1"/>
</dbReference>
<feature type="non-terminal residue" evidence="1">
    <location>
        <position position="1"/>
    </location>
</feature>
<dbReference type="Pfam" id="PF13599">
    <property type="entry name" value="Pentapeptide_4"/>
    <property type="match status" value="1"/>
</dbReference>
<keyword evidence="2" id="KW-1185">Reference proteome</keyword>
<dbReference type="OrthoDB" id="9989223at2759"/>
<name>A0A9K3DC48_9EUKA</name>
<dbReference type="EMBL" id="BDIP01010543">
    <property type="protein sequence ID" value="GIQ92784.1"/>
    <property type="molecule type" value="Genomic_DNA"/>
</dbReference>
<proteinExistence type="predicted"/>
<sequence>MGSPVCGVVEEEEDAIEREGVVSHKGLVAVLNAGVAEETYLRLDIRGLSLHFTSLVGATLRSVHFTNCHFSAATLEGARLVSCIFTNCNLTDASFKDAVLTGVTFKGDCTLRGVSFEGATLSDIALNHLPLEGIIFEGARLSSVDFTECDGSGAVLTDLDLTTCTVPGYVVHDA</sequence>
<evidence type="ECO:0008006" key="3">
    <source>
        <dbReference type="Google" id="ProtNLM"/>
    </source>
</evidence>
<dbReference type="Proteomes" id="UP000265618">
    <property type="component" value="Unassembled WGS sequence"/>
</dbReference>
<dbReference type="InterPro" id="IPR001646">
    <property type="entry name" value="5peptide_repeat"/>
</dbReference>
<dbReference type="InterPro" id="IPR051082">
    <property type="entry name" value="Pentapeptide-BTB/POZ_domain"/>
</dbReference>
<comment type="caution">
    <text evidence="1">The sequence shown here is derived from an EMBL/GenBank/DDBJ whole genome shotgun (WGS) entry which is preliminary data.</text>
</comment>
<accession>A0A9K3DC48</accession>
<organism evidence="1 2">
    <name type="scientific">Kipferlia bialata</name>
    <dbReference type="NCBI Taxonomy" id="797122"/>
    <lineage>
        <taxon>Eukaryota</taxon>
        <taxon>Metamonada</taxon>
        <taxon>Carpediemonas-like organisms</taxon>
        <taxon>Kipferlia</taxon>
    </lineage>
</organism>
<dbReference type="PANTHER" id="PTHR14136">
    <property type="entry name" value="BTB_POZ DOMAIN-CONTAINING PROTEIN KCTD9"/>
    <property type="match status" value="1"/>
</dbReference>
<evidence type="ECO:0000313" key="2">
    <source>
        <dbReference type="Proteomes" id="UP000265618"/>
    </source>
</evidence>
<evidence type="ECO:0000313" key="1">
    <source>
        <dbReference type="EMBL" id="GIQ92784.1"/>
    </source>
</evidence>
<dbReference type="PANTHER" id="PTHR14136:SF17">
    <property type="entry name" value="BTB_POZ DOMAIN-CONTAINING PROTEIN KCTD9"/>
    <property type="match status" value="1"/>
</dbReference>
<dbReference type="AlphaFoldDB" id="A0A9K3DC48"/>
<dbReference type="Pfam" id="PF00805">
    <property type="entry name" value="Pentapeptide"/>
    <property type="match status" value="1"/>
</dbReference>
<dbReference type="Gene3D" id="2.160.20.80">
    <property type="entry name" value="E3 ubiquitin-protein ligase SopA"/>
    <property type="match status" value="1"/>
</dbReference>
<gene>
    <name evidence="1" type="ORF">KIPB_016753</name>
</gene>
<reference evidence="1 2" key="1">
    <citation type="journal article" date="2018" name="PLoS ONE">
        <title>The draft genome of Kipferlia bialata reveals reductive genome evolution in fornicate parasites.</title>
        <authorList>
            <person name="Tanifuji G."/>
            <person name="Takabayashi S."/>
            <person name="Kume K."/>
            <person name="Takagi M."/>
            <person name="Nakayama T."/>
            <person name="Kamikawa R."/>
            <person name="Inagaki Y."/>
            <person name="Hashimoto T."/>
        </authorList>
    </citation>
    <scope>NUCLEOTIDE SEQUENCE [LARGE SCALE GENOMIC DNA]</scope>
    <source>
        <strain evidence="1">NY0173</strain>
    </source>
</reference>